<dbReference type="InterPro" id="IPR036010">
    <property type="entry name" value="2Fe-2S_ferredoxin-like_sf"/>
</dbReference>
<evidence type="ECO:0000256" key="2">
    <source>
        <dbReference type="ARBA" id="ARBA00023014"/>
    </source>
</evidence>
<evidence type="ECO:0000313" key="6">
    <source>
        <dbReference type="Proteomes" id="UP001054902"/>
    </source>
</evidence>
<dbReference type="Gene3D" id="3.10.20.30">
    <property type="match status" value="1"/>
</dbReference>
<accession>A0AAD3HCB1</accession>
<dbReference type="InterPro" id="IPR012675">
    <property type="entry name" value="Beta-grasp_dom_sf"/>
</dbReference>
<dbReference type="GO" id="GO:0051537">
    <property type="term" value="F:2 iron, 2 sulfur cluster binding"/>
    <property type="evidence" value="ECO:0007669"/>
    <property type="project" value="UniProtKB-KW"/>
</dbReference>
<dbReference type="InterPro" id="IPR001041">
    <property type="entry name" value="2Fe-2S_ferredoxin-type"/>
</dbReference>
<evidence type="ECO:0000256" key="1">
    <source>
        <dbReference type="ARBA" id="ARBA00022714"/>
    </source>
</evidence>
<keyword evidence="3" id="KW-0732">Signal</keyword>
<evidence type="ECO:0000259" key="4">
    <source>
        <dbReference type="PROSITE" id="PS51085"/>
    </source>
</evidence>
<dbReference type="AlphaFoldDB" id="A0AAD3HCB1"/>
<reference evidence="5 6" key="1">
    <citation type="journal article" date="2021" name="Sci. Rep.">
        <title>The genome of the diatom Chaetoceros tenuissimus carries an ancient integrated fragment of an extant virus.</title>
        <authorList>
            <person name="Hongo Y."/>
            <person name="Kimura K."/>
            <person name="Takaki Y."/>
            <person name="Yoshida Y."/>
            <person name="Baba S."/>
            <person name="Kobayashi G."/>
            <person name="Nagasaki K."/>
            <person name="Hano T."/>
            <person name="Tomaru Y."/>
        </authorList>
    </citation>
    <scope>NUCLEOTIDE SEQUENCE [LARGE SCALE GENOMIC DNA]</scope>
    <source>
        <strain evidence="5 6">NIES-3715</strain>
    </source>
</reference>
<keyword evidence="6" id="KW-1185">Reference proteome</keyword>
<feature type="chain" id="PRO_5042032814" description="2Fe-2S ferredoxin-type domain-containing protein" evidence="3">
    <location>
        <begin position="21"/>
        <end position="135"/>
    </location>
</feature>
<evidence type="ECO:0000313" key="5">
    <source>
        <dbReference type="EMBL" id="GFH58355.1"/>
    </source>
</evidence>
<name>A0AAD3HCB1_9STRA</name>
<sequence length="135" mass="14561">MFRFQYTIFILAAVFAKSVAFTLPPSASGSRSTTHLNFFGGALKKAFESDDKLGKQQNAGLTNGPNENDNVTLNGKKIKAVVGQKVSVVAAQNRVKITYSCKKGDCGTCEIMMNGRMTKACQASIPQGKCDMRTL</sequence>
<dbReference type="EMBL" id="BLLK01000062">
    <property type="protein sequence ID" value="GFH58355.1"/>
    <property type="molecule type" value="Genomic_DNA"/>
</dbReference>
<keyword evidence="1" id="KW-0001">2Fe-2S</keyword>
<keyword evidence="1" id="KW-0408">Iron</keyword>
<feature type="signal peptide" evidence="3">
    <location>
        <begin position="1"/>
        <end position="20"/>
    </location>
</feature>
<keyword evidence="2" id="KW-0411">Iron-sulfur</keyword>
<organism evidence="5 6">
    <name type="scientific">Chaetoceros tenuissimus</name>
    <dbReference type="NCBI Taxonomy" id="426638"/>
    <lineage>
        <taxon>Eukaryota</taxon>
        <taxon>Sar</taxon>
        <taxon>Stramenopiles</taxon>
        <taxon>Ochrophyta</taxon>
        <taxon>Bacillariophyta</taxon>
        <taxon>Coscinodiscophyceae</taxon>
        <taxon>Chaetocerotophycidae</taxon>
        <taxon>Chaetocerotales</taxon>
        <taxon>Chaetocerotaceae</taxon>
        <taxon>Chaetoceros</taxon>
    </lineage>
</organism>
<comment type="caution">
    <text evidence="5">The sequence shown here is derived from an EMBL/GenBank/DDBJ whole genome shotgun (WGS) entry which is preliminary data.</text>
</comment>
<feature type="domain" description="2Fe-2S ferredoxin-type" evidence="4">
    <location>
        <begin position="69"/>
        <end position="135"/>
    </location>
</feature>
<dbReference type="PROSITE" id="PS00197">
    <property type="entry name" value="2FE2S_FER_1"/>
    <property type="match status" value="1"/>
</dbReference>
<proteinExistence type="predicted"/>
<dbReference type="PROSITE" id="PS51085">
    <property type="entry name" value="2FE2S_FER_2"/>
    <property type="match status" value="1"/>
</dbReference>
<dbReference type="Proteomes" id="UP001054902">
    <property type="component" value="Unassembled WGS sequence"/>
</dbReference>
<gene>
    <name evidence="5" type="ORF">CTEN210_14831</name>
</gene>
<dbReference type="SUPFAM" id="SSF54292">
    <property type="entry name" value="2Fe-2S ferredoxin-like"/>
    <property type="match status" value="1"/>
</dbReference>
<protein>
    <recommendedName>
        <fullName evidence="4">2Fe-2S ferredoxin-type domain-containing protein</fullName>
    </recommendedName>
</protein>
<dbReference type="CDD" id="cd00207">
    <property type="entry name" value="fer2"/>
    <property type="match status" value="1"/>
</dbReference>
<dbReference type="Pfam" id="PF00111">
    <property type="entry name" value="Fer2"/>
    <property type="match status" value="1"/>
</dbReference>
<dbReference type="InterPro" id="IPR006058">
    <property type="entry name" value="2Fe2S_fd_BS"/>
</dbReference>
<evidence type="ECO:0000256" key="3">
    <source>
        <dbReference type="SAM" id="SignalP"/>
    </source>
</evidence>
<keyword evidence="1" id="KW-0479">Metal-binding</keyword>